<accession>A0A9K3JZG1</accession>
<reference evidence="1" key="2">
    <citation type="submission" date="2020-06" db="EMBL/GenBank/DDBJ databases">
        <title>Helianthus annuus Genome sequencing and assembly Release 2.</title>
        <authorList>
            <person name="Gouzy J."/>
            <person name="Langlade N."/>
            <person name="Munos S."/>
        </authorList>
    </citation>
    <scope>NUCLEOTIDE SEQUENCE</scope>
    <source>
        <tissue evidence="1">Leaves</tissue>
    </source>
</reference>
<sequence length="174" mass="20173">MVKTDGRFGSYNLIVSFDMTSEEFREVNLPQSLAHQPRYSYKLSISKLMESLVVLEHGVEANNSSFRVWMMEDGVPNSFTKLFTFNVNTPHAAVLGFKKTGEPIMEIIDNDHHRQLVVYEPCSKRINNHNLGFDAVNFSFFVYPYMDTLLLLDQRDLLICVLQQRKQKALETFK</sequence>
<reference evidence="1" key="1">
    <citation type="journal article" date="2017" name="Nature">
        <title>The sunflower genome provides insights into oil metabolism, flowering and Asterid evolution.</title>
        <authorList>
            <person name="Badouin H."/>
            <person name="Gouzy J."/>
            <person name="Grassa C.J."/>
            <person name="Murat F."/>
            <person name="Staton S.E."/>
            <person name="Cottret L."/>
            <person name="Lelandais-Briere C."/>
            <person name="Owens G.L."/>
            <person name="Carrere S."/>
            <person name="Mayjonade B."/>
            <person name="Legrand L."/>
            <person name="Gill N."/>
            <person name="Kane N.C."/>
            <person name="Bowers J.E."/>
            <person name="Hubner S."/>
            <person name="Bellec A."/>
            <person name="Berard A."/>
            <person name="Berges H."/>
            <person name="Blanchet N."/>
            <person name="Boniface M.C."/>
            <person name="Brunel D."/>
            <person name="Catrice O."/>
            <person name="Chaidir N."/>
            <person name="Claudel C."/>
            <person name="Donnadieu C."/>
            <person name="Faraut T."/>
            <person name="Fievet G."/>
            <person name="Helmstetter N."/>
            <person name="King M."/>
            <person name="Knapp S.J."/>
            <person name="Lai Z."/>
            <person name="Le Paslier M.C."/>
            <person name="Lippi Y."/>
            <person name="Lorenzon L."/>
            <person name="Mandel J.R."/>
            <person name="Marage G."/>
            <person name="Marchand G."/>
            <person name="Marquand E."/>
            <person name="Bret-Mestries E."/>
            <person name="Morien E."/>
            <person name="Nambeesan S."/>
            <person name="Nguyen T."/>
            <person name="Pegot-Espagnet P."/>
            <person name="Pouilly N."/>
            <person name="Raftis F."/>
            <person name="Sallet E."/>
            <person name="Schiex T."/>
            <person name="Thomas J."/>
            <person name="Vandecasteele C."/>
            <person name="Vares D."/>
            <person name="Vear F."/>
            <person name="Vautrin S."/>
            <person name="Crespi M."/>
            <person name="Mangin B."/>
            <person name="Burke J.M."/>
            <person name="Salse J."/>
            <person name="Munos S."/>
            <person name="Vincourt P."/>
            <person name="Rieseberg L.H."/>
            <person name="Langlade N.B."/>
        </authorList>
    </citation>
    <scope>NUCLEOTIDE SEQUENCE</scope>
    <source>
        <tissue evidence="1">Leaves</tissue>
    </source>
</reference>
<dbReference type="Proteomes" id="UP000215914">
    <property type="component" value="Unassembled WGS sequence"/>
</dbReference>
<dbReference type="AlphaFoldDB" id="A0A9K3JZG1"/>
<name>A0A9K3JZG1_HELAN</name>
<evidence type="ECO:0000313" key="2">
    <source>
        <dbReference type="Proteomes" id="UP000215914"/>
    </source>
</evidence>
<gene>
    <name evidence="1" type="ORF">HanXRQr2_Chr00c243g0834331</name>
</gene>
<protein>
    <submittedName>
        <fullName evidence="1">F-box associated domain, type 3</fullName>
    </submittedName>
</protein>
<organism evidence="1 2">
    <name type="scientific">Helianthus annuus</name>
    <name type="common">Common sunflower</name>
    <dbReference type="NCBI Taxonomy" id="4232"/>
    <lineage>
        <taxon>Eukaryota</taxon>
        <taxon>Viridiplantae</taxon>
        <taxon>Streptophyta</taxon>
        <taxon>Embryophyta</taxon>
        <taxon>Tracheophyta</taxon>
        <taxon>Spermatophyta</taxon>
        <taxon>Magnoliopsida</taxon>
        <taxon>eudicotyledons</taxon>
        <taxon>Gunneridae</taxon>
        <taxon>Pentapetalae</taxon>
        <taxon>asterids</taxon>
        <taxon>campanulids</taxon>
        <taxon>Asterales</taxon>
        <taxon>Asteraceae</taxon>
        <taxon>Asteroideae</taxon>
        <taxon>Heliantheae alliance</taxon>
        <taxon>Heliantheae</taxon>
        <taxon>Helianthus</taxon>
    </lineage>
</organism>
<evidence type="ECO:0000313" key="1">
    <source>
        <dbReference type="EMBL" id="KAF5824147.1"/>
    </source>
</evidence>
<comment type="caution">
    <text evidence="1">The sequence shown here is derived from an EMBL/GenBank/DDBJ whole genome shotgun (WGS) entry which is preliminary data.</text>
</comment>
<keyword evidence="2" id="KW-1185">Reference proteome</keyword>
<dbReference type="EMBL" id="MNCJ02000243">
    <property type="protein sequence ID" value="KAF5824147.1"/>
    <property type="molecule type" value="Genomic_DNA"/>
</dbReference>
<proteinExistence type="predicted"/>